<evidence type="ECO:0000259" key="2">
    <source>
        <dbReference type="PROSITE" id="PS50011"/>
    </source>
</evidence>
<proteinExistence type="predicted"/>
<evidence type="ECO:0000313" key="3">
    <source>
        <dbReference type="EMBL" id="MFH4984676.1"/>
    </source>
</evidence>
<sequence>MESVAIKISSLKVDPRRLKIEQMILIMLRGRRHIPTMIGCGTNRGNPYIVMQILGKNLSELRKRVPGQKLSSVSVFRVSSQIVLAIGYLHEIGFLHRDIKPANFCIGRGKFDRRTIYLVDFGMARMFTLYDGSYRRARKNVGFRGI</sequence>
<feature type="domain" description="Protein kinase" evidence="2">
    <location>
        <begin position="1"/>
        <end position="146"/>
    </location>
</feature>
<gene>
    <name evidence="3" type="ORF">AB6A40_011385</name>
</gene>
<dbReference type="EMBL" id="JBGFUD010020045">
    <property type="protein sequence ID" value="MFH4984676.1"/>
    <property type="molecule type" value="Genomic_DNA"/>
</dbReference>
<accession>A0ABD6EZ60</accession>
<dbReference type="Gene3D" id="1.10.510.10">
    <property type="entry name" value="Transferase(Phosphotransferase) domain 1"/>
    <property type="match status" value="1"/>
</dbReference>
<dbReference type="Pfam" id="PF00069">
    <property type="entry name" value="Pkinase"/>
    <property type="match status" value="1"/>
</dbReference>
<dbReference type="SMART" id="SM00220">
    <property type="entry name" value="S_TKc"/>
    <property type="match status" value="1"/>
</dbReference>
<dbReference type="PANTHER" id="PTHR11909">
    <property type="entry name" value="CASEIN KINASE-RELATED"/>
    <property type="match status" value="1"/>
</dbReference>
<organism evidence="3 4">
    <name type="scientific">Gnathostoma spinigerum</name>
    <dbReference type="NCBI Taxonomy" id="75299"/>
    <lineage>
        <taxon>Eukaryota</taxon>
        <taxon>Metazoa</taxon>
        <taxon>Ecdysozoa</taxon>
        <taxon>Nematoda</taxon>
        <taxon>Chromadorea</taxon>
        <taxon>Rhabditida</taxon>
        <taxon>Spirurina</taxon>
        <taxon>Gnathostomatomorpha</taxon>
        <taxon>Gnathostomatoidea</taxon>
        <taxon>Gnathostomatidae</taxon>
        <taxon>Gnathostoma</taxon>
    </lineage>
</organism>
<comment type="caution">
    <text evidence="3">The sequence shown here is derived from an EMBL/GenBank/DDBJ whole genome shotgun (WGS) entry which is preliminary data.</text>
</comment>
<dbReference type="PROSITE" id="PS50011">
    <property type="entry name" value="PROTEIN_KINASE_DOM"/>
    <property type="match status" value="1"/>
</dbReference>
<evidence type="ECO:0000256" key="1">
    <source>
        <dbReference type="ARBA" id="ARBA00012513"/>
    </source>
</evidence>
<dbReference type="SUPFAM" id="SSF56112">
    <property type="entry name" value="Protein kinase-like (PK-like)"/>
    <property type="match status" value="1"/>
</dbReference>
<dbReference type="AlphaFoldDB" id="A0ABD6EZ60"/>
<reference evidence="3 4" key="1">
    <citation type="submission" date="2024-08" db="EMBL/GenBank/DDBJ databases">
        <title>Gnathostoma spinigerum genome.</title>
        <authorList>
            <person name="Gonzalez-Bertolin B."/>
            <person name="Monzon S."/>
            <person name="Zaballos A."/>
            <person name="Jimenez P."/>
            <person name="Dekumyoy P."/>
            <person name="Varona S."/>
            <person name="Cuesta I."/>
            <person name="Sumanam S."/>
            <person name="Adisakwattana P."/>
            <person name="Gasser R.B."/>
            <person name="Hernandez-Gonzalez A."/>
            <person name="Young N.D."/>
            <person name="Perteguer M.J."/>
        </authorList>
    </citation>
    <scope>NUCLEOTIDE SEQUENCE [LARGE SCALE GENOMIC DNA]</scope>
    <source>
        <strain evidence="3">AL3</strain>
        <tissue evidence="3">Liver</tissue>
    </source>
</reference>
<dbReference type="Proteomes" id="UP001608902">
    <property type="component" value="Unassembled WGS sequence"/>
</dbReference>
<dbReference type="InterPro" id="IPR000719">
    <property type="entry name" value="Prot_kinase_dom"/>
</dbReference>
<evidence type="ECO:0000313" key="4">
    <source>
        <dbReference type="Proteomes" id="UP001608902"/>
    </source>
</evidence>
<protein>
    <recommendedName>
        <fullName evidence="1">non-specific serine/threonine protein kinase</fullName>
        <ecNumber evidence="1">2.7.11.1</ecNumber>
    </recommendedName>
</protein>
<dbReference type="InterPro" id="IPR011009">
    <property type="entry name" value="Kinase-like_dom_sf"/>
</dbReference>
<dbReference type="GO" id="GO:0004674">
    <property type="term" value="F:protein serine/threonine kinase activity"/>
    <property type="evidence" value="ECO:0007669"/>
    <property type="project" value="UniProtKB-EC"/>
</dbReference>
<dbReference type="InterPro" id="IPR050235">
    <property type="entry name" value="CK1_Ser-Thr_kinase"/>
</dbReference>
<dbReference type="EC" id="2.7.11.1" evidence="1"/>
<name>A0ABD6EZ60_9BILA</name>
<keyword evidence="4" id="KW-1185">Reference proteome</keyword>
<dbReference type="InterPro" id="IPR008271">
    <property type="entry name" value="Ser/Thr_kinase_AS"/>
</dbReference>
<dbReference type="PROSITE" id="PS00108">
    <property type="entry name" value="PROTEIN_KINASE_ST"/>
    <property type="match status" value="1"/>
</dbReference>